<dbReference type="InterPro" id="IPR043128">
    <property type="entry name" value="Rev_trsase/Diguanyl_cyclase"/>
</dbReference>
<dbReference type="PANTHER" id="PTHR33050:SF7">
    <property type="entry name" value="RIBONUCLEASE H"/>
    <property type="match status" value="1"/>
</dbReference>
<dbReference type="SUPFAM" id="SSF56672">
    <property type="entry name" value="DNA/RNA polymerases"/>
    <property type="match status" value="1"/>
</dbReference>
<dbReference type="AlphaFoldDB" id="A0A5J4T898"/>
<protein>
    <submittedName>
        <fullName evidence="1">Uncharacterized protein</fullName>
    </submittedName>
</protein>
<comment type="caution">
    <text evidence="1">The sequence shown here is derived from an EMBL/GenBank/DDBJ whole genome shotgun (WGS) entry which is preliminary data.</text>
</comment>
<dbReference type="InterPro" id="IPR043502">
    <property type="entry name" value="DNA/RNA_pol_sf"/>
</dbReference>
<dbReference type="InterPro" id="IPR052055">
    <property type="entry name" value="Hepadnavirus_pol/RT"/>
</dbReference>
<evidence type="ECO:0000313" key="2">
    <source>
        <dbReference type="Proteomes" id="UP000324800"/>
    </source>
</evidence>
<evidence type="ECO:0000313" key="1">
    <source>
        <dbReference type="EMBL" id="KAA6354477.1"/>
    </source>
</evidence>
<gene>
    <name evidence="1" type="ORF">EZS28_049996</name>
</gene>
<dbReference type="Gene3D" id="3.30.70.270">
    <property type="match status" value="1"/>
</dbReference>
<dbReference type="PANTHER" id="PTHR33050">
    <property type="entry name" value="REVERSE TRANSCRIPTASE DOMAIN-CONTAINING PROTEIN"/>
    <property type="match status" value="1"/>
</dbReference>
<dbReference type="EMBL" id="SNRW01036250">
    <property type="protein sequence ID" value="KAA6354477.1"/>
    <property type="molecule type" value="Genomic_DNA"/>
</dbReference>
<organism evidence="1 2">
    <name type="scientific">Streblomastix strix</name>
    <dbReference type="NCBI Taxonomy" id="222440"/>
    <lineage>
        <taxon>Eukaryota</taxon>
        <taxon>Metamonada</taxon>
        <taxon>Preaxostyla</taxon>
        <taxon>Oxymonadida</taxon>
        <taxon>Streblomastigidae</taxon>
        <taxon>Streblomastix</taxon>
    </lineage>
</organism>
<name>A0A5J4T898_9EUKA</name>
<accession>A0A5J4T898</accession>
<dbReference type="Proteomes" id="UP000324800">
    <property type="component" value="Unassembled WGS sequence"/>
</dbReference>
<dbReference type="Gene3D" id="3.10.10.10">
    <property type="entry name" value="HIV Type 1 Reverse Transcriptase, subunit A, domain 1"/>
    <property type="match status" value="1"/>
</dbReference>
<proteinExistence type="predicted"/>
<reference evidence="1 2" key="1">
    <citation type="submission" date="2019-03" db="EMBL/GenBank/DDBJ databases">
        <title>Single cell metagenomics reveals metabolic interactions within the superorganism composed of flagellate Streblomastix strix and complex community of Bacteroidetes bacteria on its surface.</title>
        <authorList>
            <person name="Treitli S.C."/>
            <person name="Kolisko M."/>
            <person name="Husnik F."/>
            <person name="Keeling P."/>
            <person name="Hampl V."/>
        </authorList>
    </citation>
    <scope>NUCLEOTIDE SEQUENCE [LARGE SCALE GENOMIC DNA]</scope>
    <source>
        <strain evidence="1">ST1C</strain>
    </source>
</reference>
<sequence length="273" mass="32340">MLELEYKRCLSKEKEVENQKQKAQMPLTNKVRATMPKLKQKQLLQFQNLRLHSKEAGKKPNKLNTNQKTLAMRMNWSRVPDRAGTLQPGEISVEISLWNRGEERADEDGSSGDEGKDWRINKLEENKMIIPFRGMKEEKEAYQEMFKDELEEGIVIFIQQEQQKWWNHAFLTKNPNEIWRNILNVSQMNKEIEKLDFKIHDLEEIQYLATQMDYATSIDFKPAFHHKTFSPNSIPYLAFNFNKNNYAYKAMTFGTKHSSIFFVEAIESIIRQR</sequence>